<feature type="transmembrane region" description="Helical" evidence="16">
    <location>
        <begin position="83"/>
        <end position="105"/>
    </location>
</feature>
<dbReference type="InterPro" id="IPR050324">
    <property type="entry name" value="CDP-alcohol_PTase-I"/>
</dbReference>
<comment type="similarity">
    <text evidence="3 15">Belongs to the CDP-alcohol phosphatidyltransferase class-I family.</text>
</comment>
<feature type="transmembrane region" description="Helical" evidence="16">
    <location>
        <begin position="134"/>
        <end position="153"/>
    </location>
</feature>
<name>G0GA59_WINT7</name>
<evidence type="ECO:0000256" key="9">
    <source>
        <dbReference type="ARBA" id="ARBA00022989"/>
    </source>
</evidence>
<dbReference type="GO" id="GO:0016020">
    <property type="term" value="C:membrane"/>
    <property type="evidence" value="ECO:0007669"/>
    <property type="project" value="UniProtKB-SubCell"/>
</dbReference>
<dbReference type="InterPro" id="IPR000462">
    <property type="entry name" value="CDP-OH_P_trans"/>
</dbReference>
<keyword evidence="13" id="KW-1208">Phospholipid metabolism</keyword>
<dbReference type="PANTHER" id="PTHR14269">
    <property type="entry name" value="CDP-DIACYLGLYCEROL--GLYCEROL-3-PHOSPHATE 3-PHOSPHATIDYLTRANSFERASE-RELATED"/>
    <property type="match status" value="1"/>
</dbReference>
<keyword evidence="12" id="KW-0594">Phospholipid biosynthesis</keyword>
<dbReference type="PIRSF" id="PIRSF000847">
    <property type="entry name" value="Phos_ph_gly_syn"/>
    <property type="match status" value="1"/>
</dbReference>
<evidence type="ECO:0000256" key="10">
    <source>
        <dbReference type="ARBA" id="ARBA00023098"/>
    </source>
</evidence>
<evidence type="ECO:0000256" key="14">
    <source>
        <dbReference type="ARBA" id="ARBA00048586"/>
    </source>
</evidence>
<dbReference type="OrthoDB" id="9796672at2"/>
<evidence type="ECO:0000256" key="1">
    <source>
        <dbReference type="ARBA" id="ARBA00004141"/>
    </source>
</evidence>
<dbReference type="EC" id="2.7.8.5" evidence="4"/>
<dbReference type="RefSeq" id="WP_014624275.1">
    <property type="nucleotide sequence ID" value="NC_017583.1"/>
</dbReference>
<comment type="pathway">
    <text evidence="2">Phospholipid metabolism; phosphatidylglycerol biosynthesis; phosphatidylglycerol from CDP-diacylglycerol: step 1/2.</text>
</comment>
<evidence type="ECO:0000256" key="6">
    <source>
        <dbReference type="ARBA" id="ARBA00022516"/>
    </source>
</evidence>
<dbReference type="PANTHER" id="PTHR14269:SF62">
    <property type="entry name" value="CDP-DIACYLGLYCEROL--GLYCEROL-3-PHOSPHATE 3-PHOSPHATIDYLTRANSFERASE 1, CHLOROPLASTIC"/>
    <property type="match status" value="1"/>
</dbReference>
<keyword evidence="18" id="KW-1185">Reference proteome</keyword>
<comment type="subcellular location">
    <subcellularLocation>
        <location evidence="1">Membrane</location>
        <topology evidence="1">Multi-pass membrane protein</topology>
    </subcellularLocation>
</comment>
<gene>
    <name evidence="17" type="ordered locus">Spith_0615</name>
</gene>
<evidence type="ECO:0000256" key="2">
    <source>
        <dbReference type="ARBA" id="ARBA00005042"/>
    </source>
</evidence>
<dbReference type="AlphaFoldDB" id="G0GA59"/>
<dbReference type="EMBL" id="CP002903">
    <property type="protein sequence ID" value="AEJ60895.1"/>
    <property type="molecule type" value="Genomic_DNA"/>
</dbReference>
<accession>G0GA59</accession>
<feature type="transmembrane region" description="Helical" evidence="16">
    <location>
        <begin position="6"/>
        <end position="27"/>
    </location>
</feature>
<evidence type="ECO:0000256" key="13">
    <source>
        <dbReference type="ARBA" id="ARBA00023264"/>
    </source>
</evidence>
<dbReference type="GO" id="GO:0008444">
    <property type="term" value="F:CDP-diacylglycerol-glycerol-3-phosphate 3-phosphatidyltransferase activity"/>
    <property type="evidence" value="ECO:0007669"/>
    <property type="project" value="UniProtKB-EC"/>
</dbReference>
<evidence type="ECO:0000313" key="17">
    <source>
        <dbReference type="EMBL" id="AEJ60895.1"/>
    </source>
</evidence>
<evidence type="ECO:0000256" key="11">
    <source>
        <dbReference type="ARBA" id="ARBA00023136"/>
    </source>
</evidence>
<protein>
    <recommendedName>
        <fullName evidence="5">CDP-diacylglycerol--glycerol-3-phosphate 3-phosphatidyltransferase</fullName>
        <ecNumber evidence="4">2.7.8.5</ecNumber>
    </recommendedName>
</protein>
<dbReference type="HOGENOM" id="CLU_051314_2_3_12"/>
<reference evidence="17 18" key="1">
    <citation type="submission" date="2011-06" db="EMBL/GenBank/DDBJ databases">
        <title>The complete genome of Spirochaeta thermophila DSM 6578.</title>
        <authorList>
            <consortium name="US DOE Joint Genome Institute (JGI-PGF)"/>
            <person name="Lucas S."/>
            <person name="Lapidus A."/>
            <person name="Bruce D."/>
            <person name="Goodwin L."/>
            <person name="Pitluck S."/>
            <person name="Peters L."/>
            <person name="Kyrpides N."/>
            <person name="Mavromatis K."/>
            <person name="Ivanova N."/>
            <person name="Mikailova N."/>
            <person name="Pagani I."/>
            <person name="Chertkov O."/>
            <person name="Detter J.C."/>
            <person name="Tapia R."/>
            <person name="Han C."/>
            <person name="Land M."/>
            <person name="Hauser L."/>
            <person name="Markowitz V."/>
            <person name="Cheng J.-F."/>
            <person name="Hugenholtz P."/>
            <person name="Woyke T."/>
            <person name="Wu D."/>
            <person name="Spring S."/>
            <person name="Merkhoffer B."/>
            <person name="Schneider S."/>
            <person name="Klenk H.-P."/>
            <person name="Eisen J.A."/>
        </authorList>
    </citation>
    <scope>NUCLEOTIDE SEQUENCE [LARGE SCALE GENOMIC DNA]</scope>
    <source>
        <strain evidence="18">ATCC 700085 / DSM 6578 / Z-1203</strain>
    </source>
</reference>
<evidence type="ECO:0000256" key="7">
    <source>
        <dbReference type="ARBA" id="ARBA00022679"/>
    </source>
</evidence>
<evidence type="ECO:0000256" key="12">
    <source>
        <dbReference type="ARBA" id="ARBA00023209"/>
    </source>
</evidence>
<sequence>MRQHAANLLTVVRIGLAPVFFVLFLLVPEWIPTSPWLALGLVWVLYLVMEISDLFDGMVARSTGTVSDLGKVLDPFADVVARLTYFLCFVEAGFMPAWVFLLVLYRELGMTFLRMMLARKGIALGARMGGKVKTALYAAATSTGLVWYTLAQVGAGASLLSIAGILFLVLLGAGLITAYVSFFDYLKTAWGHVRS</sequence>
<dbReference type="Pfam" id="PF01066">
    <property type="entry name" value="CDP-OH_P_transf"/>
    <property type="match status" value="1"/>
</dbReference>
<keyword evidence="7 15" id="KW-0808">Transferase</keyword>
<keyword evidence="8 16" id="KW-0812">Transmembrane</keyword>
<dbReference type="Proteomes" id="UP000007254">
    <property type="component" value="Chromosome"/>
</dbReference>
<keyword evidence="6" id="KW-0444">Lipid biosynthesis</keyword>
<evidence type="ECO:0000256" key="15">
    <source>
        <dbReference type="RuleBase" id="RU003750"/>
    </source>
</evidence>
<feature type="transmembrane region" description="Helical" evidence="16">
    <location>
        <begin position="159"/>
        <end position="186"/>
    </location>
</feature>
<dbReference type="InterPro" id="IPR043130">
    <property type="entry name" value="CDP-OH_PTrfase_TM_dom"/>
</dbReference>
<comment type="catalytic activity">
    <reaction evidence="14">
        <text>a CDP-1,2-diacyl-sn-glycerol + sn-glycerol 3-phosphate = a 1,2-diacyl-sn-glycero-3-phospho-(1'-sn-glycero-3'-phosphate) + CMP + H(+)</text>
        <dbReference type="Rhea" id="RHEA:12593"/>
        <dbReference type="ChEBI" id="CHEBI:15378"/>
        <dbReference type="ChEBI" id="CHEBI:57597"/>
        <dbReference type="ChEBI" id="CHEBI:58332"/>
        <dbReference type="ChEBI" id="CHEBI:60110"/>
        <dbReference type="ChEBI" id="CHEBI:60377"/>
        <dbReference type="EC" id="2.7.8.5"/>
    </reaction>
</comment>
<dbReference type="Gene3D" id="1.20.120.1760">
    <property type="match status" value="1"/>
</dbReference>
<keyword evidence="9 16" id="KW-1133">Transmembrane helix</keyword>
<dbReference type="InterPro" id="IPR004570">
    <property type="entry name" value="Phosphatidylglycerol_P_synth"/>
</dbReference>
<evidence type="ECO:0000256" key="8">
    <source>
        <dbReference type="ARBA" id="ARBA00022692"/>
    </source>
</evidence>
<keyword evidence="10" id="KW-0443">Lipid metabolism</keyword>
<evidence type="ECO:0000313" key="18">
    <source>
        <dbReference type="Proteomes" id="UP000007254"/>
    </source>
</evidence>
<dbReference type="KEGG" id="stq:Spith_0615"/>
<evidence type="ECO:0000256" key="5">
    <source>
        <dbReference type="ARBA" id="ARBA00014944"/>
    </source>
</evidence>
<evidence type="ECO:0000256" key="16">
    <source>
        <dbReference type="SAM" id="Phobius"/>
    </source>
</evidence>
<evidence type="ECO:0000256" key="4">
    <source>
        <dbReference type="ARBA" id="ARBA00013170"/>
    </source>
</evidence>
<dbReference type="PROSITE" id="PS00379">
    <property type="entry name" value="CDP_ALCOHOL_P_TRANSF"/>
    <property type="match status" value="1"/>
</dbReference>
<organism evidence="17 18">
    <name type="scientific">Winmispira thermophila (strain ATCC 700085 / DSM 6578 / Z-1203)</name>
    <name type="common">Spirochaeta thermophila</name>
    <dbReference type="NCBI Taxonomy" id="869211"/>
    <lineage>
        <taxon>Bacteria</taxon>
        <taxon>Pseudomonadati</taxon>
        <taxon>Spirochaetota</taxon>
        <taxon>Spirochaetia</taxon>
        <taxon>Winmispirales</taxon>
        <taxon>Winmispiraceae</taxon>
        <taxon>Winmispira</taxon>
    </lineage>
</organism>
<proteinExistence type="inferred from homology"/>
<dbReference type="InterPro" id="IPR048254">
    <property type="entry name" value="CDP_ALCOHOL_P_TRANSF_CS"/>
</dbReference>
<dbReference type="STRING" id="869211.Spith_0615"/>
<keyword evidence="11 16" id="KW-0472">Membrane</keyword>
<dbReference type="GO" id="GO:0046474">
    <property type="term" value="P:glycerophospholipid biosynthetic process"/>
    <property type="evidence" value="ECO:0007669"/>
    <property type="project" value="TreeGrafter"/>
</dbReference>
<evidence type="ECO:0000256" key="3">
    <source>
        <dbReference type="ARBA" id="ARBA00010441"/>
    </source>
</evidence>